<evidence type="ECO:0000256" key="2">
    <source>
        <dbReference type="ARBA" id="ARBA00022670"/>
    </source>
</evidence>
<dbReference type="InterPro" id="IPR001969">
    <property type="entry name" value="Aspartic_peptidase_AS"/>
</dbReference>
<evidence type="ECO:0000313" key="11">
    <source>
        <dbReference type="WBParaSite" id="SRDH1_61340.2"/>
    </source>
</evidence>
<dbReference type="PROSITE" id="PS00141">
    <property type="entry name" value="ASP_PROTEASE"/>
    <property type="match status" value="1"/>
</dbReference>
<dbReference type="AlphaFoldDB" id="A0AA85FQ58"/>
<sequence length="728" mass="83848">MIQFIIVGFLPYLLGEIVKIPLHQMERSNSLLAHYTSYFRPSKKISMYQWNEQNTSTREQLINYENFQYYGEISVGTPPQKLRVLFSTGSTDTWFASRKCWFLDIFCWMFRFYDSSKSSTYVADGSSYHVTYLDSNYSGLWSVDTIRIGSLVIRNQAFAEMRNIFSLDYFTSKYDGVIGMSSSLISKFGKIPMFPNILANGVNMDPIFSFYLNQENGAPIGGEMVLGGVNPEYIEGDFEYIPIVHKDMWAVGMSSLKIKGIEICNECTAYIDTGTSVILGRREQVARINSLLGVSYHVIGRNALDCSRIDMLPPIEFIFQKRKYILLPQHYVVKVYLWFGTMCSSPFEADDSLPSNFWVLGDVFMRRFYTVFDFGQKRIGLTPSKKISMYQWNKQNTSTREQLINFQNFQYYGEISVGTPPQKLRVLFDTGSIDIWFASRNCWFLDIFCWMFSFYDSSKSSTYVADGSSFHVTYLDSNYSGFWSVDTIRIGSLVIRNQAFAEMRNIFNGDYYNCKYDGIVGMSSMRISEYGNIPMFPNILANGVNMDPIFSFYLNRESDSGIGGELVLGGFNPKYFKGDFEYIPTVHNYMWVIRMLSLRINGVEFCNVCSALIDTGSSLILGPPEQVRRINSLLGTNDYFERKSLDCGRIDMLPSIEFIFHRKKYILKPRHYIVKDDPLFIKICMSPFQPHSWLHPNTWVLGDAFMGRFYTVFDFGQRRIGLADAVGA</sequence>
<dbReference type="SUPFAM" id="SSF50630">
    <property type="entry name" value="Acid proteases"/>
    <property type="match status" value="2"/>
</dbReference>
<keyword evidence="5" id="KW-1015">Disulfide bond</keyword>
<evidence type="ECO:0000256" key="1">
    <source>
        <dbReference type="ARBA" id="ARBA00007447"/>
    </source>
</evidence>
<dbReference type="PANTHER" id="PTHR47966">
    <property type="entry name" value="BETA-SITE APP-CLEAVING ENZYME, ISOFORM A-RELATED"/>
    <property type="match status" value="1"/>
</dbReference>
<evidence type="ECO:0000313" key="9">
    <source>
        <dbReference type="Proteomes" id="UP000050792"/>
    </source>
</evidence>
<evidence type="ECO:0000259" key="8">
    <source>
        <dbReference type="PROSITE" id="PS51767"/>
    </source>
</evidence>
<feature type="disulfide bond" evidence="5">
    <location>
        <begin position="100"/>
        <end position="107"/>
    </location>
</feature>
<dbReference type="GO" id="GO:0006508">
    <property type="term" value="P:proteolysis"/>
    <property type="evidence" value="ECO:0007669"/>
    <property type="project" value="UniProtKB-KW"/>
</dbReference>
<reference evidence="10 11" key="2">
    <citation type="submission" date="2023-11" db="UniProtKB">
        <authorList>
            <consortium name="WormBaseParasite"/>
        </authorList>
    </citation>
    <scope>IDENTIFICATION</scope>
</reference>
<keyword evidence="9" id="KW-1185">Reference proteome</keyword>
<dbReference type="PROSITE" id="PS51767">
    <property type="entry name" value="PEPTIDASE_A1"/>
    <property type="match status" value="2"/>
</dbReference>
<dbReference type="Pfam" id="PF00026">
    <property type="entry name" value="Asp"/>
    <property type="match status" value="2"/>
</dbReference>
<feature type="signal peptide" evidence="7">
    <location>
        <begin position="1"/>
        <end position="15"/>
    </location>
</feature>
<feature type="domain" description="Peptidase A1" evidence="8">
    <location>
        <begin position="411"/>
        <end position="723"/>
    </location>
</feature>
<name>A0AA85FQ58_9TREM</name>
<keyword evidence="4 6" id="KW-0378">Hydrolase</keyword>
<evidence type="ECO:0000256" key="4">
    <source>
        <dbReference type="ARBA" id="ARBA00022801"/>
    </source>
</evidence>
<dbReference type="WBParaSite" id="SRDH1_61340.1">
    <property type="protein sequence ID" value="SRDH1_61340.1"/>
    <property type="gene ID" value="SRDH1_61340"/>
</dbReference>
<dbReference type="InterPro" id="IPR033121">
    <property type="entry name" value="PEPTIDASE_A1"/>
</dbReference>
<keyword evidence="7" id="KW-0732">Signal</keyword>
<organism evidence="9 11">
    <name type="scientific">Schistosoma rodhaini</name>
    <dbReference type="NCBI Taxonomy" id="6188"/>
    <lineage>
        <taxon>Eukaryota</taxon>
        <taxon>Metazoa</taxon>
        <taxon>Spiralia</taxon>
        <taxon>Lophotrochozoa</taxon>
        <taxon>Platyhelminthes</taxon>
        <taxon>Trematoda</taxon>
        <taxon>Digenea</taxon>
        <taxon>Strigeidida</taxon>
        <taxon>Schistosomatoidea</taxon>
        <taxon>Schistosomatidae</taxon>
        <taxon>Schistosoma</taxon>
    </lineage>
</organism>
<dbReference type="Proteomes" id="UP000050792">
    <property type="component" value="Unassembled WGS sequence"/>
</dbReference>
<protein>
    <submittedName>
        <fullName evidence="10 11">Peptidase A1 domain-containing protein</fullName>
    </submittedName>
</protein>
<dbReference type="Gene3D" id="2.40.70.10">
    <property type="entry name" value="Acid Proteases"/>
    <property type="match status" value="4"/>
</dbReference>
<proteinExistence type="inferred from homology"/>
<dbReference type="PRINTS" id="PR00792">
    <property type="entry name" value="PEPSIN"/>
</dbReference>
<evidence type="ECO:0000256" key="6">
    <source>
        <dbReference type="RuleBase" id="RU000454"/>
    </source>
</evidence>
<dbReference type="InterPro" id="IPR021109">
    <property type="entry name" value="Peptidase_aspartic_dom_sf"/>
</dbReference>
<dbReference type="WBParaSite" id="SRDH1_61340.2">
    <property type="protein sequence ID" value="SRDH1_61340.2"/>
    <property type="gene ID" value="SRDH1_61340"/>
</dbReference>
<keyword evidence="3 6" id="KW-0064">Aspartyl protease</keyword>
<feature type="chain" id="PRO_5044704741" evidence="7">
    <location>
        <begin position="16"/>
        <end position="728"/>
    </location>
</feature>
<evidence type="ECO:0000256" key="7">
    <source>
        <dbReference type="SAM" id="SignalP"/>
    </source>
</evidence>
<reference evidence="9" key="1">
    <citation type="submission" date="2022-06" db="EMBL/GenBank/DDBJ databases">
        <authorList>
            <person name="Berger JAMES D."/>
            <person name="Berger JAMES D."/>
        </authorList>
    </citation>
    <scope>NUCLEOTIDE SEQUENCE [LARGE SCALE GENOMIC DNA]</scope>
</reference>
<dbReference type="GO" id="GO:0004190">
    <property type="term" value="F:aspartic-type endopeptidase activity"/>
    <property type="evidence" value="ECO:0007669"/>
    <property type="project" value="UniProtKB-KW"/>
</dbReference>
<dbReference type="InterPro" id="IPR001461">
    <property type="entry name" value="Aspartic_peptidase_A1"/>
</dbReference>
<evidence type="ECO:0000256" key="5">
    <source>
        <dbReference type="PIRSR" id="PIRSR601461-2"/>
    </source>
</evidence>
<dbReference type="FunFam" id="2.40.70.10:FF:000115">
    <property type="entry name" value="Lysosomal aspartic protease"/>
    <property type="match status" value="2"/>
</dbReference>
<evidence type="ECO:0000313" key="10">
    <source>
        <dbReference type="WBParaSite" id="SRDH1_61340.1"/>
    </source>
</evidence>
<dbReference type="Gene3D" id="2.60.40.1960">
    <property type="match status" value="2"/>
</dbReference>
<feature type="domain" description="Peptidase A1" evidence="8">
    <location>
        <begin position="69"/>
        <end position="382"/>
    </location>
</feature>
<keyword evidence="2 6" id="KW-0645">Protease</keyword>
<comment type="similarity">
    <text evidence="1 6">Belongs to the peptidase A1 family.</text>
</comment>
<dbReference type="PANTHER" id="PTHR47966:SF51">
    <property type="entry name" value="BETA-SITE APP-CLEAVING ENZYME, ISOFORM A-RELATED"/>
    <property type="match status" value="1"/>
</dbReference>
<accession>A0AA85FQ58</accession>
<evidence type="ECO:0000256" key="3">
    <source>
        <dbReference type="ARBA" id="ARBA00022750"/>
    </source>
</evidence>